<dbReference type="EMBL" id="JACHCC010000005">
    <property type="protein sequence ID" value="MBB6499907.1"/>
    <property type="molecule type" value="Genomic_DNA"/>
</dbReference>
<sequence>MQLLLKILKNIYTMKKLILLLTFALGVTVTSFAQSKPAEFKFDKETHDFGKIPLTSPVSVEFKFVNVGDEPLILTKVETTCGCTVPTYTQTPIKKGESGLIKVTYTPAGSPLPFSKSITINSNAKTPIKVLYIKGETTAGK</sequence>
<gene>
    <name evidence="1" type="ORF">HDF25_002051</name>
</gene>
<dbReference type="Gene3D" id="2.60.40.10">
    <property type="entry name" value="Immunoglobulins"/>
    <property type="match status" value="1"/>
</dbReference>
<evidence type="ECO:0008006" key="3">
    <source>
        <dbReference type="Google" id="ProtNLM"/>
    </source>
</evidence>
<name>A0A7X0MI16_9SPHI</name>
<dbReference type="InterPro" id="IPR013783">
    <property type="entry name" value="Ig-like_fold"/>
</dbReference>
<accession>A0A7X0MI16</accession>
<comment type="caution">
    <text evidence="1">The sequence shown here is derived from an EMBL/GenBank/DDBJ whole genome shotgun (WGS) entry which is preliminary data.</text>
</comment>
<evidence type="ECO:0000313" key="2">
    <source>
        <dbReference type="Proteomes" id="UP000521017"/>
    </source>
</evidence>
<dbReference type="Pfam" id="PF07610">
    <property type="entry name" value="DUF1573"/>
    <property type="match status" value="1"/>
</dbReference>
<evidence type="ECO:0000313" key="1">
    <source>
        <dbReference type="EMBL" id="MBB6499907.1"/>
    </source>
</evidence>
<organism evidence="1 2">
    <name type="scientific">Pedobacter cryoconitis</name>
    <dbReference type="NCBI Taxonomy" id="188932"/>
    <lineage>
        <taxon>Bacteria</taxon>
        <taxon>Pseudomonadati</taxon>
        <taxon>Bacteroidota</taxon>
        <taxon>Sphingobacteriia</taxon>
        <taxon>Sphingobacteriales</taxon>
        <taxon>Sphingobacteriaceae</taxon>
        <taxon>Pedobacter</taxon>
    </lineage>
</organism>
<dbReference type="PANTHER" id="PTHR37833">
    <property type="entry name" value="LIPOPROTEIN-RELATED"/>
    <property type="match status" value="1"/>
</dbReference>
<dbReference type="InterPro" id="IPR011467">
    <property type="entry name" value="DUF1573"/>
</dbReference>
<proteinExistence type="predicted"/>
<reference evidence="1 2" key="1">
    <citation type="submission" date="2020-08" db="EMBL/GenBank/DDBJ databases">
        <title>Genomic Encyclopedia of Type Strains, Phase IV (KMG-V): Genome sequencing to study the core and pangenomes of soil and plant-associated prokaryotes.</title>
        <authorList>
            <person name="Whitman W."/>
        </authorList>
    </citation>
    <scope>NUCLEOTIDE SEQUENCE [LARGE SCALE GENOMIC DNA]</scope>
    <source>
        <strain evidence="1 2">M2T3</strain>
    </source>
</reference>
<dbReference type="Proteomes" id="UP000521017">
    <property type="component" value="Unassembled WGS sequence"/>
</dbReference>
<protein>
    <recommendedName>
        <fullName evidence="3">DUF1573 domain-containing protein</fullName>
    </recommendedName>
</protein>
<dbReference type="PANTHER" id="PTHR37833:SF1">
    <property type="entry name" value="SIGNAL PEPTIDE PROTEIN"/>
    <property type="match status" value="1"/>
</dbReference>
<dbReference type="AlphaFoldDB" id="A0A7X0MI16"/>